<evidence type="ECO:0000256" key="4">
    <source>
        <dbReference type="ARBA" id="ARBA00035178"/>
    </source>
</evidence>
<name>A0A918EXG0_9ACTN</name>
<dbReference type="InterPro" id="IPR011332">
    <property type="entry name" value="Ribosomal_zn-bd"/>
</dbReference>
<reference evidence="6" key="2">
    <citation type="submission" date="2020-09" db="EMBL/GenBank/DDBJ databases">
        <authorList>
            <person name="Sun Q."/>
            <person name="Ohkuma M."/>
        </authorList>
    </citation>
    <scope>NUCLEOTIDE SEQUENCE</scope>
    <source>
        <strain evidence="6">JCM 3131</strain>
    </source>
</reference>
<comment type="similarity">
    <text evidence="1 5">Belongs to the bacterial ribosomal protein bL32 family.</text>
</comment>
<evidence type="ECO:0000256" key="3">
    <source>
        <dbReference type="ARBA" id="ARBA00023274"/>
    </source>
</evidence>
<dbReference type="NCBIfam" id="TIGR01031">
    <property type="entry name" value="rpmF_bact"/>
    <property type="match status" value="1"/>
</dbReference>
<proteinExistence type="inferred from homology"/>
<dbReference type="InterPro" id="IPR002677">
    <property type="entry name" value="Ribosomal_bL32"/>
</dbReference>
<dbReference type="Proteomes" id="UP000620156">
    <property type="component" value="Unassembled WGS sequence"/>
</dbReference>
<evidence type="ECO:0000313" key="7">
    <source>
        <dbReference type="Proteomes" id="UP000620156"/>
    </source>
</evidence>
<gene>
    <name evidence="5" type="primary">rpmF</name>
    <name evidence="6" type="ORF">GCM10010145_64800</name>
</gene>
<dbReference type="GO" id="GO:0003735">
    <property type="term" value="F:structural constituent of ribosome"/>
    <property type="evidence" value="ECO:0007669"/>
    <property type="project" value="InterPro"/>
</dbReference>
<dbReference type="SUPFAM" id="SSF57829">
    <property type="entry name" value="Zn-binding ribosomal proteins"/>
    <property type="match status" value="1"/>
</dbReference>
<evidence type="ECO:0000256" key="1">
    <source>
        <dbReference type="ARBA" id="ARBA00008560"/>
    </source>
</evidence>
<keyword evidence="3 5" id="KW-0687">Ribonucleoprotein</keyword>
<dbReference type="GO" id="GO:0006412">
    <property type="term" value="P:translation"/>
    <property type="evidence" value="ECO:0007669"/>
    <property type="project" value="UniProtKB-UniRule"/>
</dbReference>
<evidence type="ECO:0000313" key="6">
    <source>
        <dbReference type="EMBL" id="GGQ86381.1"/>
    </source>
</evidence>
<dbReference type="EMBL" id="BMQK01000024">
    <property type="protein sequence ID" value="GGQ86381.1"/>
    <property type="molecule type" value="Genomic_DNA"/>
</dbReference>
<organism evidence="6 7">
    <name type="scientific">Streptomyces ruber</name>
    <dbReference type="NCBI Taxonomy" id="83378"/>
    <lineage>
        <taxon>Bacteria</taxon>
        <taxon>Bacillati</taxon>
        <taxon>Actinomycetota</taxon>
        <taxon>Actinomycetes</taxon>
        <taxon>Kitasatosporales</taxon>
        <taxon>Streptomycetaceae</taxon>
        <taxon>Streptomyces</taxon>
    </lineage>
</organism>
<sequence length="74" mass="8458">MPPAAADPFHPHFGEDRLMAVPKRKMSRSNTRHRRAQWKASAPKLVTVTIEGVSHRVPQHLVPAYRRGLLRPED</sequence>
<evidence type="ECO:0000256" key="5">
    <source>
        <dbReference type="HAMAP-Rule" id="MF_00340"/>
    </source>
</evidence>
<reference evidence="6" key="1">
    <citation type="journal article" date="2014" name="Int. J. Syst. Evol. Microbiol.">
        <title>Complete genome sequence of Corynebacterium casei LMG S-19264T (=DSM 44701T), isolated from a smear-ripened cheese.</title>
        <authorList>
            <consortium name="US DOE Joint Genome Institute (JGI-PGF)"/>
            <person name="Walter F."/>
            <person name="Albersmeier A."/>
            <person name="Kalinowski J."/>
            <person name="Ruckert C."/>
        </authorList>
    </citation>
    <scope>NUCLEOTIDE SEQUENCE</scope>
    <source>
        <strain evidence="6">JCM 3131</strain>
    </source>
</reference>
<protein>
    <recommendedName>
        <fullName evidence="4 5">Large ribosomal subunit protein bL32</fullName>
    </recommendedName>
</protein>
<dbReference type="Pfam" id="PF01783">
    <property type="entry name" value="Ribosomal_L32p"/>
    <property type="match status" value="1"/>
</dbReference>
<dbReference type="HAMAP" id="MF_00340">
    <property type="entry name" value="Ribosomal_bL32"/>
    <property type="match status" value="1"/>
</dbReference>
<evidence type="ECO:0000256" key="2">
    <source>
        <dbReference type="ARBA" id="ARBA00022980"/>
    </source>
</evidence>
<accession>A0A918EXG0</accession>
<dbReference type="AlphaFoldDB" id="A0A918EXG0"/>
<keyword evidence="2 5" id="KW-0689">Ribosomal protein</keyword>
<keyword evidence="7" id="KW-1185">Reference proteome</keyword>
<dbReference type="GO" id="GO:0015934">
    <property type="term" value="C:large ribosomal subunit"/>
    <property type="evidence" value="ECO:0007669"/>
    <property type="project" value="InterPro"/>
</dbReference>
<comment type="caution">
    <text evidence="6">The sequence shown here is derived from an EMBL/GenBank/DDBJ whole genome shotgun (WGS) entry which is preliminary data.</text>
</comment>